<dbReference type="RefSeq" id="WP_336586586.1">
    <property type="nucleotide sequence ID" value="NZ_JBBAXC010000006.1"/>
</dbReference>
<dbReference type="InterPro" id="IPR008308">
    <property type="entry name" value="YpbB-like"/>
</dbReference>
<comment type="caution">
    <text evidence="2">The sequence shown here is derived from an EMBL/GenBank/DDBJ whole genome shotgun (WGS) entry which is preliminary data.</text>
</comment>
<evidence type="ECO:0000313" key="2">
    <source>
        <dbReference type="EMBL" id="MEI5907148.1"/>
    </source>
</evidence>
<dbReference type="Proteomes" id="UP001312865">
    <property type="component" value="Unassembled WGS sequence"/>
</dbReference>
<keyword evidence="3" id="KW-1185">Reference proteome</keyword>
<dbReference type="EMBL" id="JBBAXC010000006">
    <property type="protein sequence ID" value="MEI5907148.1"/>
    <property type="molecule type" value="Genomic_DNA"/>
</dbReference>
<sequence>MTYLDAIILHCLKQINGERTGNSVFHLLNGKRSSQTIQDAHLYHLSFLFETASYLTREQFENRITVMKNQGWVDNQTDGIYKITNDGKGALNTYWELHDFPLHIKGWELQKISDIFWKRLTLFIQVVSHHLHENKQYFPIQRDNEIQHWIKQYLHKNPLPIDRLSSYLYGELQKILANTQFPIDPNFIVTRFSGVQYIGLTIPQCVEAFRVEEFEYRYLFQNGMHYLLQSIMDHEQSYPILYSIMADLLAPISLTESTRKTYQGLKNGLTKEEISLNRGLKLATIEDHIIEITLNDNKFSIDPFISKEEAFSVVKKSKQLSQKRLKPLKEQFPHLSYFQIRLALAKGVER</sequence>
<dbReference type="Pfam" id="PF14493">
    <property type="entry name" value="HTH_40"/>
    <property type="match status" value="1"/>
</dbReference>
<organism evidence="2 3">
    <name type="scientific">Bacillus spongiae</name>
    <dbReference type="NCBI Taxonomy" id="2683610"/>
    <lineage>
        <taxon>Bacteria</taxon>
        <taxon>Bacillati</taxon>
        <taxon>Bacillota</taxon>
        <taxon>Bacilli</taxon>
        <taxon>Bacillales</taxon>
        <taxon>Bacillaceae</taxon>
        <taxon>Bacillus</taxon>
    </lineage>
</organism>
<accession>A0ABU8HDL5</accession>
<gene>
    <name evidence="2" type="ORF">WAK64_08775</name>
</gene>
<name>A0ABU8HDL5_9BACI</name>
<feature type="domain" description="Helicase Helix-turn-helix" evidence="1">
    <location>
        <begin position="257"/>
        <end position="344"/>
    </location>
</feature>
<evidence type="ECO:0000259" key="1">
    <source>
        <dbReference type="Pfam" id="PF14493"/>
    </source>
</evidence>
<proteinExistence type="predicted"/>
<dbReference type="InterPro" id="IPR029491">
    <property type="entry name" value="Helicase_HTH"/>
</dbReference>
<evidence type="ECO:0000313" key="3">
    <source>
        <dbReference type="Proteomes" id="UP001312865"/>
    </source>
</evidence>
<dbReference type="PIRSF" id="PIRSF021350">
    <property type="entry name" value="UCP021350"/>
    <property type="match status" value="1"/>
</dbReference>
<reference evidence="2 3" key="1">
    <citation type="journal article" date="2018" name="J. Microbiol.">
        <title>Bacillus spongiae sp. nov., isolated from sponge of Jeju Island.</title>
        <authorList>
            <person name="Lee G.E."/>
            <person name="Im W.T."/>
            <person name="Park J.S."/>
        </authorList>
    </citation>
    <scope>NUCLEOTIDE SEQUENCE [LARGE SCALE GENOMIC DNA]</scope>
    <source>
        <strain evidence="2 3">135PIL107-10</strain>
    </source>
</reference>
<protein>
    <submittedName>
        <fullName evidence="2">Helix-turn-helix domain-containing protein</fullName>
    </submittedName>
</protein>